<evidence type="ECO:0000313" key="3">
    <source>
        <dbReference type="Proteomes" id="UP000780801"/>
    </source>
</evidence>
<reference evidence="2" key="1">
    <citation type="journal article" date="2020" name="Fungal Divers.">
        <title>Resolving the Mortierellaceae phylogeny through synthesis of multi-gene phylogenetics and phylogenomics.</title>
        <authorList>
            <person name="Vandepol N."/>
            <person name="Liber J."/>
            <person name="Desiro A."/>
            <person name="Na H."/>
            <person name="Kennedy M."/>
            <person name="Barry K."/>
            <person name="Grigoriev I.V."/>
            <person name="Miller A.N."/>
            <person name="O'Donnell K."/>
            <person name="Stajich J.E."/>
            <person name="Bonito G."/>
        </authorList>
    </citation>
    <scope>NUCLEOTIDE SEQUENCE</scope>
    <source>
        <strain evidence="2">KOD1015</strain>
    </source>
</reference>
<evidence type="ECO:0000313" key="2">
    <source>
        <dbReference type="EMBL" id="KAF9584175.1"/>
    </source>
</evidence>
<dbReference type="InterPro" id="IPR019410">
    <property type="entry name" value="Methyltransf_16"/>
</dbReference>
<dbReference type="AlphaFoldDB" id="A0A9P6FYE7"/>
<proteinExistence type="predicted"/>
<feature type="compositionally biased region" description="Basic and acidic residues" evidence="1">
    <location>
        <begin position="79"/>
        <end position="92"/>
    </location>
</feature>
<dbReference type="SUPFAM" id="SSF53335">
    <property type="entry name" value="S-adenosyl-L-methionine-dependent methyltransferases"/>
    <property type="match status" value="1"/>
</dbReference>
<dbReference type="GO" id="GO:0032991">
    <property type="term" value="C:protein-containing complex"/>
    <property type="evidence" value="ECO:0007669"/>
    <property type="project" value="TreeGrafter"/>
</dbReference>
<dbReference type="InterPro" id="IPR029063">
    <property type="entry name" value="SAM-dependent_MTases_sf"/>
</dbReference>
<dbReference type="Proteomes" id="UP000780801">
    <property type="component" value="Unassembled WGS sequence"/>
</dbReference>
<feature type="region of interest" description="Disordered" evidence="1">
    <location>
        <begin position="67"/>
        <end position="92"/>
    </location>
</feature>
<dbReference type="GO" id="GO:0005829">
    <property type="term" value="C:cytosol"/>
    <property type="evidence" value="ECO:0007669"/>
    <property type="project" value="TreeGrafter"/>
</dbReference>
<keyword evidence="3" id="KW-1185">Reference proteome</keyword>
<protein>
    <recommendedName>
        <fullName evidence="4">Methyltransferase</fullName>
    </recommendedName>
</protein>
<organism evidence="2 3">
    <name type="scientific">Lunasporangiospora selenospora</name>
    <dbReference type="NCBI Taxonomy" id="979761"/>
    <lineage>
        <taxon>Eukaryota</taxon>
        <taxon>Fungi</taxon>
        <taxon>Fungi incertae sedis</taxon>
        <taxon>Mucoromycota</taxon>
        <taxon>Mortierellomycotina</taxon>
        <taxon>Mortierellomycetes</taxon>
        <taxon>Mortierellales</taxon>
        <taxon>Mortierellaceae</taxon>
        <taxon>Lunasporangiospora</taxon>
    </lineage>
</organism>
<comment type="caution">
    <text evidence="2">The sequence shown here is derived from an EMBL/GenBank/DDBJ whole genome shotgun (WGS) entry which is preliminary data.</text>
</comment>
<dbReference type="PANTHER" id="PTHR14614:SF161">
    <property type="match status" value="1"/>
</dbReference>
<evidence type="ECO:0008006" key="4">
    <source>
        <dbReference type="Google" id="ProtNLM"/>
    </source>
</evidence>
<dbReference type="Pfam" id="PF10294">
    <property type="entry name" value="Methyltransf_16"/>
    <property type="match status" value="2"/>
</dbReference>
<dbReference type="EMBL" id="JAABOA010000482">
    <property type="protein sequence ID" value="KAF9584175.1"/>
    <property type="molecule type" value="Genomic_DNA"/>
</dbReference>
<dbReference type="Gene3D" id="3.40.50.150">
    <property type="entry name" value="Vaccinia Virus protein VP39"/>
    <property type="match status" value="1"/>
</dbReference>
<feature type="region of interest" description="Disordered" evidence="1">
    <location>
        <begin position="141"/>
        <end position="163"/>
    </location>
</feature>
<gene>
    <name evidence="2" type="ORF">BGW38_007330</name>
</gene>
<dbReference type="OrthoDB" id="413520at2759"/>
<name>A0A9P6FYE7_9FUNG</name>
<dbReference type="PANTHER" id="PTHR14614">
    <property type="entry name" value="HEPATOCELLULAR CARCINOMA-ASSOCIATED ANTIGEN"/>
    <property type="match status" value="1"/>
</dbReference>
<accession>A0A9P6FYE7</accession>
<sequence length="325" mass="36770">MTKMQNGADDDSTIISGMQDISTFGFAGRIWEGSYKLEIFMRRPSDQYTFTPPCPIAAEYFLAPKAKQDPPSGSLTSRSQHEHEPQQKKEPIRVIEIGAGTGFVGINLAKRLCADCTLILTDLEKVVPLLQKNVNDNLYATPSNTAPTFTPHPAPDTSQEETSSPVSLLPLQNHATVTAEALAWGDSEQAKRILSQGKIDFVIASELVYFPEMYPQLLQTLKEVTDMETRVIFGYKERAFWKELPFWEQFGRFFEMEVVRIDTHDNDKEKSEEGNDEGEEKQCGVRVFGREEEIYVFVAKKRSEDEILEGVDDTLTTLMMMEIGY</sequence>
<evidence type="ECO:0000256" key="1">
    <source>
        <dbReference type="SAM" id="MobiDB-lite"/>
    </source>
</evidence>